<evidence type="ECO:0000256" key="3">
    <source>
        <dbReference type="ARBA" id="ARBA00023274"/>
    </source>
</evidence>
<dbReference type="PANTHER" id="PTHR10916">
    <property type="entry name" value="60S RIBOSOMAL PROTEIN L35/50S RIBOSOMAL PROTEIN L29"/>
    <property type="match status" value="1"/>
</dbReference>
<dbReference type="Gramene" id="Psat7g055240.1">
    <property type="protein sequence ID" value="Psat7g055240.1.cds"/>
    <property type="gene ID" value="Psat7g055240"/>
</dbReference>
<evidence type="ECO:0000256" key="2">
    <source>
        <dbReference type="ARBA" id="ARBA00022980"/>
    </source>
</evidence>
<evidence type="ECO:0000256" key="5">
    <source>
        <dbReference type="ARBA" id="ARBA00042960"/>
    </source>
</evidence>
<dbReference type="InterPro" id="IPR001854">
    <property type="entry name" value="Ribosomal_uL29"/>
</dbReference>
<accession>A0A9D4ZW27</accession>
<evidence type="ECO:0000256" key="1">
    <source>
        <dbReference type="ARBA" id="ARBA00009254"/>
    </source>
</evidence>
<dbReference type="AlphaFoldDB" id="A0A9D4ZW27"/>
<dbReference type="GO" id="GO:0005840">
    <property type="term" value="C:ribosome"/>
    <property type="evidence" value="ECO:0007669"/>
    <property type="project" value="UniProtKB-KW"/>
</dbReference>
<dbReference type="GO" id="GO:0006412">
    <property type="term" value="P:translation"/>
    <property type="evidence" value="ECO:0007669"/>
    <property type="project" value="InterPro"/>
</dbReference>
<dbReference type="OrthoDB" id="528635at2759"/>
<proteinExistence type="inferred from homology"/>
<dbReference type="GO" id="GO:1990904">
    <property type="term" value="C:ribonucleoprotein complex"/>
    <property type="evidence" value="ECO:0007669"/>
    <property type="project" value="UniProtKB-KW"/>
</dbReference>
<dbReference type="Gramene" id="Psat07G0146800-T1">
    <property type="protein sequence ID" value="KAI5384470.1"/>
    <property type="gene ID" value="KIW84_071468"/>
</dbReference>
<reference evidence="6 7" key="1">
    <citation type="journal article" date="2022" name="Nat. Genet.">
        <title>Improved pea reference genome and pan-genome highlight genomic features and evolutionary characteristics.</title>
        <authorList>
            <person name="Yang T."/>
            <person name="Liu R."/>
            <person name="Luo Y."/>
            <person name="Hu S."/>
            <person name="Wang D."/>
            <person name="Wang C."/>
            <person name="Pandey M.K."/>
            <person name="Ge S."/>
            <person name="Xu Q."/>
            <person name="Li N."/>
            <person name="Li G."/>
            <person name="Huang Y."/>
            <person name="Saxena R.K."/>
            <person name="Ji Y."/>
            <person name="Li M."/>
            <person name="Yan X."/>
            <person name="He Y."/>
            <person name="Liu Y."/>
            <person name="Wang X."/>
            <person name="Xiang C."/>
            <person name="Varshney R.K."/>
            <person name="Ding H."/>
            <person name="Gao S."/>
            <person name="Zong X."/>
        </authorList>
    </citation>
    <scope>NUCLEOTIDE SEQUENCE [LARGE SCALE GENOMIC DNA]</scope>
    <source>
        <strain evidence="6 7">cv. Zhongwan 6</strain>
    </source>
</reference>
<evidence type="ECO:0000256" key="4">
    <source>
        <dbReference type="ARBA" id="ARBA00040028"/>
    </source>
</evidence>
<organism evidence="6 7">
    <name type="scientific">Pisum sativum</name>
    <name type="common">Garden pea</name>
    <name type="synonym">Lathyrus oleraceus</name>
    <dbReference type="NCBI Taxonomy" id="3888"/>
    <lineage>
        <taxon>Eukaryota</taxon>
        <taxon>Viridiplantae</taxon>
        <taxon>Streptophyta</taxon>
        <taxon>Embryophyta</taxon>
        <taxon>Tracheophyta</taxon>
        <taxon>Spermatophyta</taxon>
        <taxon>Magnoliopsida</taxon>
        <taxon>eudicotyledons</taxon>
        <taxon>Gunneridae</taxon>
        <taxon>Pentapetalae</taxon>
        <taxon>rosids</taxon>
        <taxon>fabids</taxon>
        <taxon>Fabales</taxon>
        <taxon>Fabaceae</taxon>
        <taxon>Papilionoideae</taxon>
        <taxon>50 kb inversion clade</taxon>
        <taxon>NPAAA clade</taxon>
        <taxon>Hologalegina</taxon>
        <taxon>IRL clade</taxon>
        <taxon>Fabeae</taxon>
        <taxon>Lathyrus</taxon>
    </lineage>
</organism>
<dbReference type="HAMAP" id="MF_00374">
    <property type="entry name" value="Ribosomal_uL29"/>
    <property type="match status" value="1"/>
</dbReference>
<dbReference type="PANTHER" id="PTHR10916:SF0">
    <property type="entry name" value="LARGE RIBOSOMAL SUBUNIT PROTEIN UL29C"/>
    <property type="match status" value="1"/>
</dbReference>
<keyword evidence="2" id="KW-0689">Ribosomal protein</keyword>
<gene>
    <name evidence="6" type="ORF">KIW84_071468</name>
</gene>
<dbReference type="GO" id="GO:0009507">
    <property type="term" value="C:chloroplast"/>
    <property type="evidence" value="ECO:0007669"/>
    <property type="project" value="TreeGrafter"/>
</dbReference>
<dbReference type="EMBL" id="JAMSHJ010000007">
    <property type="protein sequence ID" value="KAI5384470.1"/>
    <property type="molecule type" value="Genomic_DNA"/>
</dbReference>
<dbReference type="SUPFAM" id="SSF46561">
    <property type="entry name" value="Ribosomal protein L29 (L29p)"/>
    <property type="match status" value="1"/>
</dbReference>
<dbReference type="GO" id="GO:0003735">
    <property type="term" value="F:structural constituent of ribosome"/>
    <property type="evidence" value="ECO:0007669"/>
    <property type="project" value="InterPro"/>
</dbReference>
<dbReference type="InterPro" id="IPR050063">
    <property type="entry name" value="Ribosomal_protein_uL29"/>
</dbReference>
<keyword evidence="7" id="KW-1185">Reference proteome</keyword>
<evidence type="ECO:0000313" key="6">
    <source>
        <dbReference type="EMBL" id="KAI5384470.1"/>
    </source>
</evidence>
<dbReference type="InterPro" id="IPR036049">
    <property type="entry name" value="Ribosomal_uL29_sf"/>
</dbReference>
<name>A0A9D4ZW27_PEA</name>
<protein>
    <recommendedName>
        <fullName evidence="4">Large ribosomal subunit protein uL29c</fullName>
    </recommendedName>
    <alternativeName>
        <fullName evidence="5">50S ribosomal protein L29, chloroplastic</fullName>
    </alternativeName>
</protein>
<dbReference type="CDD" id="cd00427">
    <property type="entry name" value="Ribosomal_L29_HIP"/>
    <property type="match status" value="1"/>
</dbReference>
<evidence type="ECO:0000313" key="7">
    <source>
        <dbReference type="Proteomes" id="UP001058974"/>
    </source>
</evidence>
<dbReference type="Pfam" id="PF00831">
    <property type="entry name" value="Ribosomal_L29"/>
    <property type="match status" value="1"/>
</dbReference>
<dbReference type="NCBIfam" id="TIGR00012">
    <property type="entry name" value="L29"/>
    <property type="match status" value="1"/>
</dbReference>
<dbReference type="Proteomes" id="UP001058974">
    <property type="component" value="Chromosome 7"/>
</dbReference>
<dbReference type="Gene3D" id="1.10.287.310">
    <property type="match status" value="1"/>
</dbReference>
<comment type="caution">
    <text evidence="6">The sequence shown here is derived from an EMBL/GenBank/DDBJ whole genome shotgun (WGS) entry which is preliminary data.</text>
</comment>
<comment type="similarity">
    <text evidence="1">Belongs to the universal ribosomal protein uL29 family.</text>
</comment>
<keyword evidence="3" id="KW-0687">Ribonucleoprotein</keyword>
<sequence>MLSLSVTSPSSSTLSFLPKPLQLKSSFNGIRLRQPSTCTIPATKRTALVPVMMAKREEQLKEIRTKTNEQINEEVVKLQGDLLVLRLQKSARKEFKPSDFRKMRKTIARLLTVKREREIEEGIGKRLSRKLDKKWKRSIVVKPPTPPVSLLKLLRKEEDDEEAAED</sequence>